<reference evidence="2 3" key="1">
    <citation type="submission" date="2020-09" db="EMBL/GenBank/DDBJ databases">
        <title>Paenibacillus sp. CAU 1523 isolated from sand of Haeundae Beach.</title>
        <authorList>
            <person name="Kim W."/>
        </authorList>
    </citation>
    <scope>NUCLEOTIDE SEQUENCE [LARGE SCALE GENOMIC DNA]</scope>
    <source>
        <strain evidence="2 3">CAU 1523</strain>
    </source>
</reference>
<feature type="compositionally biased region" description="Basic and acidic residues" evidence="1">
    <location>
        <begin position="97"/>
        <end position="108"/>
    </location>
</feature>
<feature type="region of interest" description="Disordered" evidence="1">
    <location>
        <begin position="70"/>
        <end position="108"/>
    </location>
</feature>
<evidence type="ECO:0000313" key="3">
    <source>
        <dbReference type="Proteomes" id="UP000634529"/>
    </source>
</evidence>
<dbReference type="RefSeq" id="WP_192027269.1">
    <property type="nucleotide sequence ID" value="NZ_JACYTN010000035.1"/>
</dbReference>
<gene>
    <name evidence="2" type="ORF">IFO66_22545</name>
</gene>
<accession>A0ABR9B4I1</accession>
<name>A0ABR9B4I1_9BACL</name>
<protein>
    <submittedName>
        <fullName evidence="2">Uncharacterized protein</fullName>
    </submittedName>
</protein>
<evidence type="ECO:0000313" key="2">
    <source>
        <dbReference type="EMBL" id="MBD8501056.1"/>
    </source>
</evidence>
<evidence type="ECO:0000256" key="1">
    <source>
        <dbReference type="SAM" id="MobiDB-lite"/>
    </source>
</evidence>
<comment type="caution">
    <text evidence="2">The sequence shown here is derived from an EMBL/GenBank/DDBJ whole genome shotgun (WGS) entry which is preliminary data.</text>
</comment>
<dbReference type="Proteomes" id="UP000634529">
    <property type="component" value="Unassembled WGS sequence"/>
</dbReference>
<dbReference type="EMBL" id="JACYTN010000035">
    <property type="protein sequence ID" value="MBD8501056.1"/>
    <property type="molecule type" value="Genomic_DNA"/>
</dbReference>
<proteinExistence type="predicted"/>
<organism evidence="2 3">
    <name type="scientific">Paenibacillus arenosi</name>
    <dbReference type="NCBI Taxonomy" id="2774142"/>
    <lineage>
        <taxon>Bacteria</taxon>
        <taxon>Bacillati</taxon>
        <taxon>Bacillota</taxon>
        <taxon>Bacilli</taxon>
        <taxon>Bacillales</taxon>
        <taxon>Paenibacillaceae</taxon>
        <taxon>Paenibacillus</taxon>
    </lineage>
</organism>
<sequence>MKHIQAYTRTENEAESLRGPLISLGIQQQHIEIGRLEESFGQGQLLLAPIPSHSGGVSYAGGNAMHPAGSGVGVIVNQDDEADRSEQSDGQVAGIVEDERFPEEREQAPSDLSYVISIKMDSDHFIEALKLLRRHGAYVE</sequence>
<keyword evidence="3" id="KW-1185">Reference proteome</keyword>